<gene>
    <name evidence="2" type="ORF">RH061_21290</name>
</gene>
<proteinExistence type="predicted"/>
<evidence type="ECO:0000313" key="3">
    <source>
        <dbReference type="Proteomes" id="UP001303324"/>
    </source>
</evidence>
<organism evidence="2 3">
    <name type="scientific">Mesobacillus jeotgali</name>
    <dbReference type="NCBI Taxonomy" id="129985"/>
    <lineage>
        <taxon>Bacteria</taxon>
        <taxon>Bacillati</taxon>
        <taxon>Bacillota</taxon>
        <taxon>Bacilli</taxon>
        <taxon>Bacillales</taxon>
        <taxon>Bacillaceae</taxon>
        <taxon>Mesobacillus</taxon>
    </lineage>
</organism>
<feature type="domain" description="Nucleotide modification associated" evidence="1">
    <location>
        <begin position="4"/>
        <end position="252"/>
    </location>
</feature>
<name>A0ABY9VGD9_9BACI</name>
<reference evidence="2 3" key="1">
    <citation type="submission" date="2023-09" db="EMBL/GenBank/DDBJ databases">
        <title>Microbial mechanism of fulvic acid promoting antimony reduction mineralization in rice fields.</title>
        <authorList>
            <person name="Chen G."/>
            <person name="Lan J."/>
        </authorList>
    </citation>
    <scope>NUCLEOTIDE SEQUENCE [LARGE SCALE GENOMIC DNA]</scope>
    <source>
        <strain evidence="2 3">PS1</strain>
    </source>
</reference>
<evidence type="ECO:0000313" key="2">
    <source>
        <dbReference type="EMBL" id="WNF22658.1"/>
    </source>
</evidence>
<dbReference type="InterPro" id="IPR041135">
    <property type="entry name" value="Nmad3"/>
</dbReference>
<dbReference type="RefSeq" id="WP_311072760.1">
    <property type="nucleotide sequence ID" value="NZ_CP134494.1"/>
</dbReference>
<protein>
    <recommendedName>
        <fullName evidence="1">Nucleotide modification associated domain-containing protein</fullName>
    </recommendedName>
</protein>
<dbReference type="EMBL" id="CP134494">
    <property type="protein sequence ID" value="WNF22658.1"/>
    <property type="molecule type" value="Genomic_DNA"/>
</dbReference>
<dbReference type="Pfam" id="PF18754">
    <property type="entry name" value="Nmad3"/>
    <property type="match status" value="1"/>
</dbReference>
<keyword evidence="3" id="KW-1185">Reference proteome</keyword>
<evidence type="ECO:0000259" key="1">
    <source>
        <dbReference type="Pfam" id="PF18754"/>
    </source>
</evidence>
<dbReference type="Proteomes" id="UP001303324">
    <property type="component" value="Chromosome"/>
</dbReference>
<accession>A0ABY9VGD9</accession>
<sequence length="281" mass="32142">MVRKVILSRKGFDSSSGGKPSPILGDRLMSLPIPLAGSNDFYRNLTFSETESYLKIMQDLGIKGHLEGHVDPDIRRSIIVHRPSEWRGTFGQSGTSQANLRNQNVGKGDIFLFFGWFKEAWRVNGSWVYRQNAPNIHMIYGYLEVEEVYDLNSIHTIPSWVKYHPHYRDRADYDQKRNAIYTATGKFSTYKDKAGWGVFDYDESLVLTKKGSKKRSLWELPACFKSERGSFKCGFSLWNETNKGTLEVQQRGMGDQELFISGNPEIVKWAENLIASCSSEE</sequence>